<keyword evidence="1" id="KW-1133">Transmembrane helix</keyword>
<sequence length="165" mass="16937">MDWTVLWYVLAAVLIVLGLVGTVLPALPGLPVMFAGMWVAAWAGGFERIGAWTLGLLGMLTLLSVLIDLLASVLGAQRVGASRYGLGGAALGALVGLLFGLPGLLLGPFVGATLGELLQVRDLRRAGRIGAATWIGMVVGAALKLALAFMMLGIFVLALLLGQSA</sequence>
<dbReference type="EMBL" id="JACHHX010000013">
    <property type="protein sequence ID" value="MBB5016023.1"/>
    <property type="molecule type" value="Genomic_DNA"/>
</dbReference>
<dbReference type="InterPro" id="IPR007403">
    <property type="entry name" value="DUF456"/>
</dbReference>
<dbReference type="RefSeq" id="WP_183948697.1">
    <property type="nucleotide sequence ID" value="NZ_JACHHX010000013.1"/>
</dbReference>
<dbReference type="PANTHER" id="PTHR39165:SF1">
    <property type="entry name" value="DUF456 DOMAIN-CONTAINING PROTEIN"/>
    <property type="match status" value="1"/>
</dbReference>
<dbReference type="Proteomes" id="UP000519004">
    <property type="component" value="Unassembled WGS sequence"/>
</dbReference>
<keyword evidence="1" id="KW-0472">Membrane</keyword>
<evidence type="ECO:0000313" key="2">
    <source>
        <dbReference type="EMBL" id="MBB5016023.1"/>
    </source>
</evidence>
<gene>
    <name evidence="2" type="ORF">HNQ58_001933</name>
</gene>
<accession>A0A7W8DEY8</accession>
<dbReference type="Pfam" id="PF04306">
    <property type="entry name" value="DUF456"/>
    <property type="match status" value="1"/>
</dbReference>
<evidence type="ECO:0008006" key="4">
    <source>
        <dbReference type="Google" id="ProtNLM"/>
    </source>
</evidence>
<comment type="caution">
    <text evidence="2">The sequence shown here is derived from an EMBL/GenBank/DDBJ whole genome shotgun (WGS) entry which is preliminary data.</text>
</comment>
<reference evidence="2 3" key="1">
    <citation type="submission" date="2020-08" db="EMBL/GenBank/DDBJ databases">
        <title>Genomic Encyclopedia of Type Strains, Phase IV (KMG-IV): sequencing the most valuable type-strain genomes for metagenomic binning, comparative biology and taxonomic classification.</title>
        <authorList>
            <person name="Goeker M."/>
        </authorList>
    </citation>
    <scope>NUCLEOTIDE SEQUENCE [LARGE SCALE GENOMIC DNA]</scope>
    <source>
        <strain evidence="2 3">DSM 25897</strain>
    </source>
</reference>
<feature type="transmembrane region" description="Helical" evidence="1">
    <location>
        <begin position="131"/>
        <end position="161"/>
    </location>
</feature>
<evidence type="ECO:0000256" key="1">
    <source>
        <dbReference type="SAM" id="Phobius"/>
    </source>
</evidence>
<keyword evidence="3" id="KW-1185">Reference proteome</keyword>
<dbReference type="PANTHER" id="PTHR39165">
    <property type="entry name" value="IG HYPOTHETICAL 17883"/>
    <property type="match status" value="1"/>
</dbReference>
<feature type="transmembrane region" description="Helical" evidence="1">
    <location>
        <begin position="86"/>
        <end position="111"/>
    </location>
</feature>
<protein>
    <recommendedName>
        <fullName evidence="4">DUF456 domain-containing protein</fullName>
    </recommendedName>
</protein>
<dbReference type="AlphaFoldDB" id="A0A7W8DEY8"/>
<organism evidence="2 3">
    <name type="scientific">Rehaibacterium terrae</name>
    <dbReference type="NCBI Taxonomy" id="1341696"/>
    <lineage>
        <taxon>Bacteria</taxon>
        <taxon>Pseudomonadati</taxon>
        <taxon>Pseudomonadota</taxon>
        <taxon>Gammaproteobacteria</taxon>
        <taxon>Lysobacterales</taxon>
        <taxon>Lysobacteraceae</taxon>
        <taxon>Rehaibacterium</taxon>
    </lineage>
</organism>
<proteinExistence type="predicted"/>
<evidence type="ECO:0000313" key="3">
    <source>
        <dbReference type="Proteomes" id="UP000519004"/>
    </source>
</evidence>
<feature type="transmembrane region" description="Helical" evidence="1">
    <location>
        <begin position="49"/>
        <end position="74"/>
    </location>
</feature>
<name>A0A7W8DEY8_9GAMM</name>
<keyword evidence="1" id="KW-0812">Transmembrane</keyword>